<evidence type="ECO:0008006" key="4">
    <source>
        <dbReference type="Google" id="ProtNLM"/>
    </source>
</evidence>
<comment type="caution">
    <text evidence="2">The sequence shown here is derived from an EMBL/GenBank/DDBJ whole genome shotgun (WGS) entry which is preliminary data.</text>
</comment>
<evidence type="ECO:0000313" key="2">
    <source>
        <dbReference type="EMBL" id="CAJ1407441.1"/>
    </source>
</evidence>
<dbReference type="SUPFAM" id="SSF55856">
    <property type="entry name" value="Cytochrome b5-like heme/steroid binding domain"/>
    <property type="match status" value="1"/>
</dbReference>
<dbReference type="PANTHER" id="PTHR43737">
    <property type="entry name" value="BLL7424 PROTEIN"/>
    <property type="match status" value="1"/>
</dbReference>
<keyword evidence="3" id="KW-1185">Reference proteome</keyword>
<sequence length="1818" mass="199031">MQATFGPSKEALTELATASSYEEWLQQQMDLEPSLLRKFYRSRANPTDKGSPGKSGVPRTPCEAGSRWSNVALDHRDVGRAVASTGTAIYVDGELRTQLDPGYAKNGLVAPSQNCSEILRSWQVSQGRTCPTEMNKYRCRVSASWIQYNLCEQSCWDYGLGYDGTDCSVGWPNLNFAGYVCSVDPAAKVGGMVTMSTNPSCEHPVVAMRIPSIWLEGLSDSSATFAEVRPGIMVLSQAQATCDLGHTVQINGKAYRHDSRLKLVNAEASEQEMCIPIPPTLFNIQDCKVQKEGVCSVKQATAAAVTLDATARQLISTKTGRSIFAVSGLRTSSSPCATLSRWRQLDCASSSCTASSLTTADRDLVAQALERQDGQYRDVFVSCSSVPAGAVVVLSGGTFQHIHIHEGNIYDFTGFSSQHPGGATAITKWASSGYELSFPSNHPMDRFDSYRPSLGYVGRSGDSIQYLDLPSYLRNEELALELANLTSSPGLSLACPSPGEVANNPAMGHNFHLHVEFDTFQVRRADSDFDFPPSTQNLSRPFTARFNVWLGQALEAKDQLRARTAWALSQILVTGTGGFAHTSQTEIWLHYYDILARHAFGNYLDLLREVTFSPLMGEYLSYLRNSAYDHDQNYPDENYAREVMQLFTIGTVKLNADGSSVLDSTGSPVPTYDNDHIMSFARVFTGLDRQDVRPNMEQVYQERNAVDPMKMVTKWHDAYPKPDLDGNYLGDRWPLCVDLPKGAFLKRGADYAFIGSSYADTDVLSLRTSSSLYQALCNPAQGSCSFPTLVTLASDLTCDGQECATTLPVVVQVVEGSVSAYYRYVPPRCVHFYFYTGQIVAAGGARWTWDGQRKCSNPDIALGGSYCCAGCSNTPPSGWVDLNRTCLDNKVSRFTGNCNASSWWPRSKICEQRCWEEGVGYDGPNCSAEGSYREDSVCGFFQEMVPLSAAQENCEAMGMKICDRLTASTKCGFNGDEGRTRLWTHLPCSLNISVDENGYVAGHQSDDAKVNKVFVHWDNGQQVGVKPCPDDCTSVGASCECPMQTEVETVFTSVPAASELAALTVGAFPPADACSVCDGEVKAYHTSGTVCDAKTIFEYQGRFYRNIRSVVRVSGKSFRNPPVIGFYEEPTERSAIWEIESLLEHLVTHPNTPAFISYRMIQRFTSSNPSGVYVQDVAEAFKTGTYNSKTYSGKYGDLGATMAAILLHPEARVQAGQFREPLIKLTHFLRAMEFEDAAKRSIFFDEVQEAIGQEPFASPTVFNFYRPDYSPSGFPEGKVSPELQIFDSSSAVNFLNGLFSLITHAGVTDCELGLGVDTGLKCSQNSFKLDNNTDINELDLLLTGSRMSNNSREVAVSYGTDFKTLSEAVLLSPEFNALGAVEAMGPRTKQSATGSTSSPRSYKAVVNLYLNGGADSFNLVVPIDCDLHAEYLQVRSVSALANSQLLEIPVKSTQTCAKFAIHHKFSRIRELYNAEQAAIFTNVGSLVEPLTRYEYKDGSKRSCVGLFSHSDQSEAAKTLKCQVGGASPKGVGGRIADALASGSQKFQTSSFSLSGKQTWAEGFATIQRSVDKRGEIPILQGYESRRGLIENITAEKYGNIYLEEYARNIGPMVDDVKDMAAQLANVTLRTTFPEAEGSQGQLLKQFATVAKLISTREERGAERDFFYVELGGFDTHNDAHDEIAEKFEAVDLAVHSLVKELQAQNIFDLVTLVTSSDFGRTLTSNGKGTDHGWAGNYFVVGGSLRGGDIYNKFPSALAEGSLFDAGRGRLIPQYPWESMMLPIAQWMGIDSADQSTVFPNLQNFNSSVLLAKDALFTS</sequence>
<dbReference type="Proteomes" id="UP001178507">
    <property type="component" value="Unassembled WGS sequence"/>
</dbReference>
<evidence type="ECO:0000313" key="3">
    <source>
        <dbReference type="Proteomes" id="UP001178507"/>
    </source>
</evidence>
<dbReference type="InterPro" id="IPR014917">
    <property type="entry name" value="DUF1800"/>
</dbReference>
<evidence type="ECO:0000256" key="1">
    <source>
        <dbReference type="SAM" id="MobiDB-lite"/>
    </source>
</evidence>
<feature type="region of interest" description="Disordered" evidence="1">
    <location>
        <begin position="43"/>
        <end position="63"/>
    </location>
</feature>
<dbReference type="Pfam" id="PF08811">
    <property type="entry name" value="DUF1800"/>
    <property type="match status" value="2"/>
</dbReference>
<gene>
    <name evidence="2" type="ORF">EVOR1521_LOCUS29134</name>
</gene>
<proteinExistence type="predicted"/>
<dbReference type="EMBL" id="CAUJNA010003672">
    <property type="protein sequence ID" value="CAJ1407441.1"/>
    <property type="molecule type" value="Genomic_DNA"/>
</dbReference>
<protein>
    <recommendedName>
        <fullName evidence="4">DUF1501 domain-containing protein</fullName>
    </recommendedName>
</protein>
<reference evidence="2" key="1">
    <citation type="submission" date="2023-08" db="EMBL/GenBank/DDBJ databases">
        <authorList>
            <person name="Chen Y."/>
            <person name="Shah S."/>
            <person name="Dougan E. K."/>
            <person name="Thang M."/>
            <person name="Chan C."/>
        </authorList>
    </citation>
    <scope>NUCLEOTIDE SEQUENCE</scope>
</reference>
<dbReference type="InterPro" id="IPR036400">
    <property type="entry name" value="Cyt_B5-like_heme/steroid_sf"/>
</dbReference>
<dbReference type="InterPro" id="IPR010869">
    <property type="entry name" value="DUF1501"/>
</dbReference>
<dbReference type="Pfam" id="PF07394">
    <property type="entry name" value="DUF1501"/>
    <property type="match status" value="1"/>
</dbReference>
<organism evidence="2 3">
    <name type="scientific">Effrenium voratum</name>
    <dbReference type="NCBI Taxonomy" id="2562239"/>
    <lineage>
        <taxon>Eukaryota</taxon>
        <taxon>Sar</taxon>
        <taxon>Alveolata</taxon>
        <taxon>Dinophyceae</taxon>
        <taxon>Suessiales</taxon>
        <taxon>Symbiodiniaceae</taxon>
        <taxon>Effrenium</taxon>
    </lineage>
</organism>
<dbReference type="PANTHER" id="PTHR43737:SF1">
    <property type="entry name" value="DUF1501 DOMAIN-CONTAINING PROTEIN"/>
    <property type="match status" value="1"/>
</dbReference>
<name>A0AA36JKU4_9DINO</name>
<accession>A0AA36JKU4</accession>